<organism evidence="1 2">
    <name type="scientific">Saccharococcus caldoxylosilyticus</name>
    <dbReference type="NCBI Taxonomy" id="81408"/>
    <lineage>
        <taxon>Bacteria</taxon>
        <taxon>Bacillati</taxon>
        <taxon>Bacillota</taxon>
        <taxon>Bacilli</taxon>
        <taxon>Bacillales</taxon>
        <taxon>Anoxybacillaceae</taxon>
        <taxon>Saccharococcus</taxon>
    </lineage>
</organism>
<proteinExistence type="predicted"/>
<sequence>MILTQNNGTGVSGYSRLEAAENVVYLTIQDSNEKWAGRKLRGFPIYLTLHKILDGTYYDKLSMNIVEFYIGDYYEG</sequence>
<dbReference type="AlphaFoldDB" id="A0A150LQY3"/>
<protein>
    <submittedName>
        <fullName evidence="1">Uncharacterized protein</fullName>
    </submittedName>
</protein>
<evidence type="ECO:0000313" key="2">
    <source>
        <dbReference type="Proteomes" id="UP000075455"/>
    </source>
</evidence>
<dbReference type="PATRIC" id="fig|81408.3.peg.3570"/>
<dbReference type="Proteomes" id="UP000075455">
    <property type="component" value="Unassembled WGS sequence"/>
</dbReference>
<evidence type="ECO:0000313" key="1">
    <source>
        <dbReference type="EMBL" id="KYD14459.1"/>
    </source>
</evidence>
<gene>
    <name evidence="1" type="ORF">B4119_1509</name>
</gene>
<name>A0A150LQY3_9BACL</name>
<accession>A0A150LQY3</accession>
<dbReference type="EMBL" id="LQYS01000041">
    <property type="protein sequence ID" value="KYD14459.1"/>
    <property type="molecule type" value="Genomic_DNA"/>
</dbReference>
<comment type="caution">
    <text evidence="1">The sequence shown here is derived from an EMBL/GenBank/DDBJ whole genome shotgun (WGS) entry which is preliminary data.</text>
</comment>
<reference evidence="1 2" key="1">
    <citation type="submission" date="2016-01" db="EMBL/GenBank/DDBJ databases">
        <title>Draft Genome Sequences of Seven Thermophilic Sporeformers Isolated from Foods.</title>
        <authorList>
            <person name="Berendsen E.M."/>
            <person name="Wells-Bennik M.H."/>
            <person name="Krawcyk A.O."/>
            <person name="De Jong A."/>
            <person name="Holsappel S."/>
            <person name="Eijlander R.T."/>
            <person name="Kuipers O.P."/>
        </authorList>
    </citation>
    <scope>NUCLEOTIDE SEQUENCE [LARGE SCALE GENOMIC DNA]</scope>
    <source>
        <strain evidence="1 2">B4119</strain>
    </source>
</reference>